<proteinExistence type="predicted"/>
<keyword evidence="2" id="KW-1185">Reference proteome</keyword>
<organism evidence="1 2">
    <name type="scientific">Actinoallomurus vinaceus</name>
    <dbReference type="NCBI Taxonomy" id="1080074"/>
    <lineage>
        <taxon>Bacteria</taxon>
        <taxon>Bacillati</taxon>
        <taxon>Actinomycetota</taxon>
        <taxon>Actinomycetes</taxon>
        <taxon>Streptosporangiales</taxon>
        <taxon>Thermomonosporaceae</taxon>
        <taxon>Actinoallomurus</taxon>
    </lineage>
</organism>
<name>A0ABP8UWU0_9ACTN</name>
<reference evidence="2" key="1">
    <citation type="journal article" date="2019" name="Int. J. Syst. Evol. Microbiol.">
        <title>The Global Catalogue of Microorganisms (GCM) 10K type strain sequencing project: providing services to taxonomists for standard genome sequencing and annotation.</title>
        <authorList>
            <consortium name="The Broad Institute Genomics Platform"/>
            <consortium name="The Broad Institute Genome Sequencing Center for Infectious Disease"/>
            <person name="Wu L."/>
            <person name="Ma J."/>
        </authorList>
    </citation>
    <scope>NUCLEOTIDE SEQUENCE [LARGE SCALE GENOMIC DNA]</scope>
    <source>
        <strain evidence="2">JCM 17939</strain>
    </source>
</reference>
<dbReference type="Proteomes" id="UP001501442">
    <property type="component" value="Unassembled WGS sequence"/>
</dbReference>
<evidence type="ECO:0000313" key="2">
    <source>
        <dbReference type="Proteomes" id="UP001501442"/>
    </source>
</evidence>
<evidence type="ECO:0008006" key="3">
    <source>
        <dbReference type="Google" id="ProtNLM"/>
    </source>
</evidence>
<dbReference type="RefSeq" id="WP_345444538.1">
    <property type="nucleotide sequence ID" value="NZ_BAABHK010000035.1"/>
</dbReference>
<protein>
    <recommendedName>
        <fullName evidence="3">DUF4352 domain-containing protein</fullName>
    </recommendedName>
</protein>
<dbReference type="EMBL" id="BAABHK010000035">
    <property type="protein sequence ID" value="GAA4640678.1"/>
    <property type="molecule type" value="Genomic_DNA"/>
</dbReference>
<accession>A0ABP8UWU0</accession>
<evidence type="ECO:0000313" key="1">
    <source>
        <dbReference type="EMBL" id="GAA4640678.1"/>
    </source>
</evidence>
<sequence>MARRLVWATSVAVPVALLVGVWATGGLRAAPRPRIRRPATAVDLGAYAVTVTDAVLRRPAPGSVVSLTVTLRVKNKERRSVLLEDFTVNALSLESAGGPAVTAAMAQATSQGADVNMLPPRVPVTVALRYVLPRGAVPPPGFHARLALWRYDHREDFFYGHVEWVSRKPADPKSRQSAEFAVPLPLRREGL</sequence>
<gene>
    <name evidence="1" type="ORF">GCM10023196_107170</name>
</gene>
<comment type="caution">
    <text evidence="1">The sequence shown here is derived from an EMBL/GenBank/DDBJ whole genome shotgun (WGS) entry which is preliminary data.</text>
</comment>